<feature type="chain" id="PRO_5001721158" evidence="2">
    <location>
        <begin position="47"/>
        <end position="251"/>
    </location>
</feature>
<feature type="transmembrane region" description="Helical" evidence="1">
    <location>
        <begin position="224"/>
        <end position="244"/>
    </location>
</feature>
<proteinExistence type="predicted"/>
<evidence type="ECO:0000313" key="3">
    <source>
        <dbReference type="EMBL" id="CCI51614.1"/>
    </source>
</evidence>
<accession>A0A077M4X5</accession>
<reference evidence="3 4" key="1">
    <citation type="journal article" date="2013" name="ISME J.">
        <title>A metabolic model for members of the genus Tetrasphaera involved in enhanced biological phosphorus removal.</title>
        <authorList>
            <person name="Kristiansen R."/>
            <person name="Nguyen H.T.T."/>
            <person name="Saunders A.M."/>
            <person name="Nielsen J.L."/>
            <person name="Wimmer R."/>
            <person name="Le V.Q."/>
            <person name="McIlroy S.J."/>
            <person name="Petrovski S."/>
            <person name="Seviour R.J."/>
            <person name="Calteau A."/>
            <person name="Nielsen K.L."/>
            <person name="Nielsen P.H."/>
        </authorList>
    </citation>
    <scope>NUCLEOTIDE SEQUENCE [LARGE SCALE GENOMIC DNA]</scope>
    <source>
        <strain evidence="3 4">Ben 74</strain>
    </source>
</reference>
<dbReference type="STRING" id="1193518.BN13_110016"/>
<sequence length="251" mass="26899">MWDVPALPTRTPRVGPWVRLLTRIRLLGVVLAAALATLASATTAYAAPSPDLPPHRIPEEVTRVVQTQALPWVVAKSKDTGNVDRVATLTGVGDIHEIFAFTDTWIAGNAPQTPIESRQHWSAVLLANGQPAGVVDIAEKDGVMAPTGYGLARDLAAVLAGTGDGYYIVGTQLTGSWILRGDTLTPVDSFARKLSADPISLTEAQPKIHASVQSAVDTTRPTDMGFFLLVIVGTFVLMGFGVWWRARRSPR</sequence>
<dbReference type="EMBL" id="CAJC01000013">
    <property type="protein sequence ID" value="CCI51614.1"/>
    <property type="molecule type" value="Genomic_DNA"/>
</dbReference>
<protein>
    <submittedName>
        <fullName evidence="3">Uncharacterized protein</fullName>
    </submittedName>
</protein>
<keyword evidence="4" id="KW-1185">Reference proteome</keyword>
<comment type="caution">
    <text evidence="3">The sequence shown here is derived from an EMBL/GenBank/DDBJ whole genome shotgun (WGS) entry which is preliminary data.</text>
</comment>
<feature type="signal peptide" evidence="2">
    <location>
        <begin position="1"/>
        <end position="46"/>
    </location>
</feature>
<gene>
    <name evidence="3" type="ORF">BN13_110016</name>
</gene>
<keyword evidence="1" id="KW-0472">Membrane</keyword>
<name>A0A077M4X5_9MICO</name>
<dbReference type="AlphaFoldDB" id="A0A077M4X5"/>
<keyword evidence="2" id="KW-0732">Signal</keyword>
<organism evidence="3 4">
    <name type="scientific">Nostocoides jenkinsii Ben 74</name>
    <dbReference type="NCBI Taxonomy" id="1193518"/>
    <lineage>
        <taxon>Bacteria</taxon>
        <taxon>Bacillati</taxon>
        <taxon>Actinomycetota</taxon>
        <taxon>Actinomycetes</taxon>
        <taxon>Micrococcales</taxon>
        <taxon>Intrasporangiaceae</taxon>
        <taxon>Nostocoides</taxon>
    </lineage>
</organism>
<evidence type="ECO:0000256" key="1">
    <source>
        <dbReference type="SAM" id="Phobius"/>
    </source>
</evidence>
<evidence type="ECO:0000256" key="2">
    <source>
        <dbReference type="SAM" id="SignalP"/>
    </source>
</evidence>
<evidence type="ECO:0000313" key="4">
    <source>
        <dbReference type="Proteomes" id="UP000035720"/>
    </source>
</evidence>
<keyword evidence="1" id="KW-0812">Transmembrane</keyword>
<keyword evidence="1" id="KW-1133">Transmembrane helix</keyword>
<dbReference type="Proteomes" id="UP000035720">
    <property type="component" value="Unassembled WGS sequence"/>
</dbReference>